<dbReference type="RefSeq" id="WP_015615706.1">
    <property type="nucleotide sequence ID" value="NC_021182.1"/>
</dbReference>
<dbReference type="PATRIC" id="fig|86416.3.peg.2530"/>
<reference evidence="1 2" key="1">
    <citation type="submission" date="2012-01" db="EMBL/GenBank/DDBJ databases">
        <title>Complete sequence of chromosome of Clostridium pasteurianum BC1.</title>
        <authorList>
            <consortium name="US DOE Joint Genome Institute"/>
            <person name="Lucas S."/>
            <person name="Han J."/>
            <person name="Lapidus A."/>
            <person name="Cheng J.-F."/>
            <person name="Goodwin L."/>
            <person name="Pitluck S."/>
            <person name="Peters L."/>
            <person name="Mikhailova N."/>
            <person name="Teshima H."/>
            <person name="Detter J.C."/>
            <person name="Han C."/>
            <person name="Tapia R."/>
            <person name="Land M."/>
            <person name="Hauser L."/>
            <person name="Kyrpides N."/>
            <person name="Ivanova N."/>
            <person name="Pagani I."/>
            <person name="Dunn J."/>
            <person name="Taghavi S."/>
            <person name="Francis A."/>
            <person name="van der Lelie D."/>
            <person name="Woyke T."/>
        </authorList>
    </citation>
    <scope>NUCLEOTIDE SEQUENCE [LARGE SCALE GENOMIC DNA]</scope>
    <source>
        <strain evidence="1 2">BC1</strain>
    </source>
</reference>
<keyword evidence="2" id="KW-1185">Reference proteome</keyword>
<dbReference type="STRING" id="86416.Clopa_2546"/>
<dbReference type="AlphaFoldDB" id="R4K6T5"/>
<dbReference type="KEGG" id="cpas:Clopa_2546"/>
<evidence type="ECO:0000313" key="2">
    <source>
        <dbReference type="Proteomes" id="UP000013523"/>
    </source>
</evidence>
<gene>
    <name evidence="1" type="ORF">Clopa_2546</name>
</gene>
<dbReference type="Proteomes" id="UP000013523">
    <property type="component" value="Chromosome"/>
</dbReference>
<sequence>MLGKPLYTGTRSSNGIETTAQANTLIDFIPRLIDLKFIAVTACSVKINNESNAHYLRVNDVLELKNFPINSITIAESGAQYIYHATY</sequence>
<evidence type="ECO:0000313" key="1">
    <source>
        <dbReference type="EMBL" id="AGK97406.1"/>
    </source>
</evidence>
<protein>
    <submittedName>
        <fullName evidence="1">Uncharacterized protein</fullName>
    </submittedName>
</protein>
<proteinExistence type="predicted"/>
<dbReference type="EMBL" id="CP003261">
    <property type="protein sequence ID" value="AGK97406.1"/>
    <property type="molecule type" value="Genomic_DNA"/>
</dbReference>
<name>R4K6T5_CLOPA</name>
<accession>R4K6T5</accession>
<dbReference type="HOGENOM" id="CLU_2477875_0_0_9"/>
<organism evidence="1 2">
    <name type="scientific">Clostridium pasteurianum BC1</name>
    <dbReference type="NCBI Taxonomy" id="86416"/>
    <lineage>
        <taxon>Bacteria</taxon>
        <taxon>Bacillati</taxon>
        <taxon>Bacillota</taxon>
        <taxon>Clostridia</taxon>
        <taxon>Eubacteriales</taxon>
        <taxon>Clostridiaceae</taxon>
        <taxon>Clostridium</taxon>
    </lineage>
</organism>